<keyword evidence="3" id="KW-1185">Reference proteome</keyword>
<comment type="caution">
    <text evidence="2">The sequence shown here is derived from an EMBL/GenBank/DDBJ whole genome shotgun (WGS) entry which is preliminary data.</text>
</comment>
<feature type="compositionally biased region" description="Polar residues" evidence="1">
    <location>
        <begin position="13"/>
        <end position="37"/>
    </location>
</feature>
<dbReference type="AlphaFoldDB" id="A0A2N5UGW0"/>
<evidence type="ECO:0000313" key="3">
    <source>
        <dbReference type="Proteomes" id="UP000235388"/>
    </source>
</evidence>
<feature type="compositionally biased region" description="Polar residues" evidence="1">
    <location>
        <begin position="45"/>
        <end position="68"/>
    </location>
</feature>
<name>A0A2N5UGW0_9BASI</name>
<evidence type="ECO:0000313" key="2">
    <source>
        <dbReference type="EMBL" id="PLW36927.1"/>
    </source>
</evidence>
<feature type="compositionally biased region" description="Basic and acidic residues" evidence="1">
    <location>
        <begin position="1"/>
        <end position="12"/>
    </location>
</feature>
<dbReference type="EMBL" id="PGCJ01000231">
    <property type="protein sequence ID" value="PLW36927.1"/>
    <property type="molecule type" value="Genomic_DNA"/>
</dbReference>
<proteinExistence type="predicted"/>
<sequence length="162" mass="17173">MSESMSDSKDGSRQQSQNESPQVSVGNADLSSLSPPTASAGWRGTQRNTRDGQNGCSTCNHRAASRNSGGAMGNQGVQRWGNEEIVAPSTVQIPNGMAENISTTRQEAGSLDNIPTNHQEGGSALNGNCHQQQEDTGAPQPPWSLIFSPVLHSLEPVDEVYI</sequence>
<organism evidence="2 3">
    <name type="scientific">Puccinia coronata f. sp. avenae</name>
    <dbReference type="NCBI Taxonomy" id="200324"/>
    <lineage>
        <taxon>Eukaryota</taxon>
        <taxon>Fungi</taxon>
        <taxon>Dikarya</taxon>
        <taxon>Basidiomycota</taxon>
        <taxon>Pucciniomycotina</taxon>
        <taxon>Pucciniomycetes</taxon>
        <taxon>Pucciniales</taxon>
        <taxon>Pucciniaceae</taxon>
        <taxon>Puccinia</taxon>
    </lineage>
</organism>
<dbReference type="Proteomes" id="UP000235388">
    <property type="component" value="Unassembled WGS sequence"/>
</dbReference>
<protein>
    <submittedName>
        <fullName evidence="2">Uncharacterized protein</fullName>
    </submittedName>
</protein>
<evidence type="ECO:0000256" key="1">
    <source>
        <dbReference type="SAM" id="MobiDB-lite"/>
    </source>
</evidence>
<gene>
    <name evidence="2" type="ORF">PCANC_21219</name>
</gene>
<accession>A0A2N5UGW0</accession>
<feature type="region of interest" description="Disordered" evidence="1">
    <location>
        <begin position="121"/>
        <end position="141"/>
    </location>
</feature>
<reference evidence="2 3" key="1">
    <citation type="submission" date="2017-11" db="EMBL/GenBank/DDBJ databases">
        <title>De novo assembly and phasing of dikaryotic genomes from two isolates of Puccinia coronata f. sp. avenae, the causal agent of oat crown rust.</title>
        <authorList>
            <person name="Miller M.E."/>
            <person name="Zhang Y."/>
            <person name="Omidvar V."/>
            <person name="Sperschneider J."/>
            <person name="Schwessinger B."/>
            <person name="Raley C."/>
            <person name="Palmer J.M."/>
            <person name="Garnica D."/>
            <person name="Upadhyaya N."/>
            <person name="Rathjen J."/>
            <person name="Taylor J.M."/>
            <person name="Park R.F."/>
            <person name="Dodds P.N."/>
            <person name="Hirsch C.D."/>
            <person name="Kianian S.F."/>
            <person name="Figueroa M."/>
        </authorList>
    </citation>
    <scope>NUCLEOTIDE SEQUENCE [LARGE SCALE GENOMIC DNA]</scope>
    <source>
        <strain evidence="2">12NC29</strain>
    </source>
</reference>
<feature type="compositionally biased region" description="Polar residues" evidence="1">
    <location>
        <begin position="121"/>
        <end position="135"/>
    </location>
</feature>
<feature type="region of interest" description="Disordered" evidence="1">
    <location>
        <begin position="1"/>
        <end position="81"/>
    </location>
</feature>